<evidence type="ECO:0000256" key="6">
    <source>
        <dbReference type="SAM" id="MobiDB-lite"/>
    </source>
</evidence>
<evidence type="ECO:0000256" key="5">
    <source>
        <dbReference type="ARBA" id="ARBA00023136"/>
    </source>
</evidence>
<feature type="transmembrane region" description="Helical" evidence="7">
    <location>
        <begin position="533"/>
        <end position="552"/>
    </location>
</feature>
<dbReference type="PANTHER" id="PTHR33406:SF13">
    <property type="entry name" value="MEMBRANE PROTEIN YDFJ"/>
    <property type="match status" value="1"/>
</dbReference>
<dbReference type="EMBL" id="BMFY01000021">
    <property type="protein sequence ID" value="GGA27772.1"/>
    <property type="molecule type" value="Genomic_DNA"/>
</dbReference>
<evidence type="ECO:0000256" key="1">
    <source>
        <dbReference type="ARBA" id="ARBA00004651"/>
    </source>
</evidence>
<protein>
    <submittedName>
        <fullName evidence="9">RND transporter</fullName>
    </submittedName>
</protein>
<evidence type="ECO:0000256" key="4">
    <source>
        <dbReference type="ARBA" id="ARBA00022989"/>
    </source>
</evidence>
<feature type="transmembrane region" description="Helical" evidence="7">
    <location>
        <begin position="311"/>
        <end position="335"/>
    </location>
</feature>
<evidence type="ECO:0000313" key="9">
    <source>
        <dbReference type="EMBL" id="GGA27772.1"/>
    </source>
</evidence>
<dbReference type="AlphaFoldDB" id="A0A8J2U137"/>
<feature type="transmembrane region" description="Helical" evidence="7">
    <location>
        <begin position="209"/>
        <end position="230"/>
    </location>
</feature>
<feature type="transmembrane region" description="Helical" evidence="7">
    <location>
        <begin position="236"/>
        <end position="256"/>
    </location>
</feature>
<dbReference type="RefSeq" id="WP_188551986.1">
    <property type="nucleotide sequence ID" value="NZ_BMFY01000021.1"/>
</dbReference>
<dbReference type="Pfam" id="PF03176">
    <property type="entry name" value="MMPL"/>
    <property type="match status" value="2"/>
</dbReference>
<keyword evidence="2" id="KW-1003">Cell membrane</keyword>
<evidence type="ECO:0000259" key="8">
    <source>
        <dbReference type="PROSITE" id="PS50156"/>
    </source>
</evidence>
<evidence type="ECO:0000313" key="10">
    <source>
        <dbReference type="Proteomes" id="UP000616114"/>
    </source>
</evidence>
<keyword evidence="10" id="KW-1185">Reference proteome</keyword>
<feature type="transmembrane region" description="Helical" evidence="7">
    <location>
        <begin position="564"/>
        <end position="581"/>
    </location>
</feature>
<reference evidence="9" key="2">
    <citation type="submission" date="2020-09" db="EMBL/GenBank/DDBJ databases">
        <authorList>
            <person name="Sun Q."/>
            <person name="Zhou Y."/>
        </authorList>
    </citation>
    <scope>NUCLEOTIDE SEQUENCE</scope>
    <source>
        <strain evidence="9">CGMCC 1.12785</strain>
    </source>
</reference>
<keyword evidence="3 7" id="KW-0812">Transmembrane</keyword>
<feature type="region of interest" description="Disordered" evidence="6">
    <location>
        <begin position="821"/>
        <end position="842"/>
    </location>
</feature>
<dbReference type="PROSITE" id="PS50156">
    <property type="entry name" value="SSD"/>
    <property type="match status" value="1"/>
</dbReference>
<dbReference type="Gene3D" id="1.20.1640.10">
    <property type="entry name" value="Multidrug efflux transporter AcrB transmembrane domain"/>
    <property type="match status" value="2"/>
</dbReference>
<feature type="domain" description="SSD" evidence="8">
    <location>
        <begin position="187"/>
        <end position="334"/>
    </location>
</feature>
<feature type="transmembrane region" description="Helical" evidence="7">
    <location>
        <begin position="671"/>
        <end position="694"/>
    </location>
</feature>
<feature type="transmembrane region" description="Helical" evidence="7">
    <location>
        <begin position="601"/>
        <end position="622"/>
    </location>
</feature>
<feature type="transmembrane region" description="Helical" evidence="7">
    <location>
        <begin position="20"/>
        <end position="38"/>
    </location>
</feature>
<accession>A0A8J2U137</accession>
<evidence type="ECO:0000256" key="3">
    <source>
        <dbReference type="ARBA" id="ARBA00022692"/>
    </source>
</evidence>
<keyword evidence="5 7" id="KW-0472">Membrane</keyword>
<evidence type="ECO:0000256" key="7">
    <source>
        <dbReference type="SAM" id="Phobius"/>
    </source>
</evidence>
<name>A0A8J2U137_9MICO</name>
<dbReference type="InterPro" id="IPR004869">
    <property type="entry name" value="MMPL_dom"/>
</dbReference>
<comment type="caution">
    <text evidence="9">The sequence shown here is derived from an EMBL/GenBank/DDBJ whole genome shotgun (WGS) entry which is preliminary data.</text>
</comment>
<evidence type="ECO:0000256" key="2">
    <source>
        <dbReference type="ARBA" id="ARBA00022475"/>
    </source>
</evidence>
<gene>
    <name evidence="9" type="ORF">GCM10011333_33200</name>
</gene>
<dbReference type="InterPro" id="IPR050545">
    <property type="entry name" value="Mycobact_MmpL"/>
</dbReference>
<feature type="transmembrane region" description="Helical" evidence="7">
    <location>
        <begin position="643"/>
        <end position="665"/>
    </location>
</feature>
<comment type="subcellular location">
    <subcellularLocation>
        <location evidence="1">Cell membrane</location>
        <topology evidence="1">Multi-pass membrane protein</topology>
    </subcellularLocation>
</comment>
<dbReference type="Proteomes" id="UP000616114">
    <property type="component" value="Unassembled WGS sequence"/>
</dbReference>
<feature type="region of interest" description="Disordered" evidence="6">
    <location>
        <begin position="912"/>
        <end position="948"/>
    </location>
</feature>
<feature type="transmembrane region" description="Helical" evidence="7">
    <location>
        <begin position="178"/>
        <end position="197"/>
    </location>
</feature>
<proteinExistence type="predicted"/>
<reference evidence="9" key="1">
    <citation type="journal article" date="2014" name="Int. J. Syst. Evol. Microbiol.">
        <title>Complete genome sequence of Corynebacterium casei LMG S-19264T (=DSM 44701T), isolated from a smear-ripened cheese.</title>
        <authorList>
            <consortium name="US DOE Joint Genome Institute (JGI-PGF)"/>
            <person name="Walter F."/>
            <person name="Albersmeier A."/>
            <person name="Kalinowski J."/>
            <person name="Ruckert C."/>
        </authorList>
    </citation>
    <scope>NUCLEOTIDE SEQUENCE</scope>
    <source>
        <strain evidence="9">CGMCC 1.12785</strain>
    </source>
</reference>
<keyword evidence="4 7" id="KW-1133">Transmembrane helix</keyword>
<dbReference type="SUPFAM" id="SSF82866">
    <property type="entry name" value="Multidrug efflux transporter AcrB transmembrane domain"/>
    <property type="match status" value="2"/>
</dbReference>
<sequence>MSSFLYRLGRRCFRYRKTVLASWVLVLAIVGAVAGLFSKGFDNTFTLPGSPSQEALDDLNRTFPEVGGGSAQIIVVTAEGDVIDSPSYRDPVEDALEEIEDLAHVEIASNPYGDEAGTTSLSDDDRAAIISVQYDLGTQELPASASEELEAAAAALQEQLPPGAQASPGGELFQMDEVHVSIVEAIGVVVALIVLLFTLGSLRAAGMPLLTALLGVGVSIALITAATLFFTINPTTIMLALMLGLAVGIDYALFIISRHRDQLAAGMDAEESAAQSTATAGSAVVFAGLTVMIALAGLSVAGIPFLSAMGVASAAAVLIAVLIGLTLLPALLGFGGEKLRPRKVREALAAGQPAPEPRPTAASRFFRGWVRAATKIPALTIVVIVVGLGLFAIPAQRLELALPSNATAEEGTPPRVTYDLIDEHFGPGYNGPLIVKADIISSTDPLGDMDDIADELRDLPGVADVPMATPNMNADTGIAQVIPETAPDSPETADLVRTIQDMSAQFEDEYGISTAVTGFTAIGIDVSDRLAGALLPFGAIVVGLSLLLLAMVFRSIWVPLKATLGYLLSVITAFGVVVLVFEDGHGAAALGIDVLGPVISFLPIILMGVLFGLAMDYEVFLVSRMREDYVHGGDARHAIETGFVSSARVVTAAAIIMFSVFGAFVPAGEPVVKAIALGLAVGVFVDAFIVRMTLVPAVMALLGRYAWWLPPWLDRLLPTFDVEGEALARQLALKDWPAPDAPWLVYGEDLGLRLDRGAGYGRGFSSVSLAAAPGEALIVTGSGRRAVLLALSGRLPLDEGRLKVDGYVLPEQAGQLRRVLPHSSLQDLPGTEGRPGLPAAGANELNGLARKIRAGSGPRVTLLDEADTVTGTATRDAAADLAAAALSGGSRTGEDVAPGCLVLGARTPAAASALLPPGTPTRIVDTDEPAARTSGHSDPAAAMEGARR</sequence>
<dbReference type="InterPro" id="IPR000731">
    <property type="entry name" value="SSD"/>
</dbReference>
<dbReference type="PANTHER" id="PTHR33406">
    <property type="entry name" value="MEMBRANE PROTEIN MJ1562-RELATED"/>
    <property type="match status" value="1"/>
</dbReference>
<feature type="transmembrane region" description="Helical" evidence="7">
    <location>
        <begin position="376"/>
        <end position="395"/>
    </location>
</feature>
<organism evidence="9 10">
    <name type="scientific">Sediminivirga luteola</name>
    <dbReference type="NCBI Taxonomy" id="1774748"/>
    <lineage>
        <taxon>Bacteria</taxon>
        <taxon>Bacillati</taxon>
        <taxon>Actinomycetota</taxon>
        <taxon>Actinomycetes</taxon>
        <taxon>Micrococcales</taxon>
        <taxon>Brevibacteriaceae</taxon>
        <taxon>Sediminivirga</taxon>
    </lineage>
</organism>
<feature type="transmembrane region" description="Helical" evidence="7">
    <location>
        <begin position="277"/>
        <end position="305"/>
    </location>
</feature>
<dbReference type="GO" id="GO:0005886">
    <property type="term" value="C:plasma membrane"/>
    <property type="evidence" value="ECO:0007669"/>
    <property type="project" value="UniProtKB-SubCell"/>
</dbReference>